<proteinExistence type="inferred from homology"/>
<dbReference type="Gene3D" id="3.40.50.620">
    <property type="entry name" value="HUPs"/>
    <property type="match status" value="2"/>
</dbReference>
<dbReference type="InterPro" id="IPR006015">
    <property type="entry name" value="Universal_stress_UspA"/>
</dbReference>
<accession>A0ABU2BY52</accession>
<evidence type="ECO:0000313" key="5">
    <source>
        <dbReference type="EMBL" id="MDR7363330.1"/>
    </source>
</evidence>
<comment type="caution">
    <text evidence="5">The sequence shown here is derived from an EMBL/GenBank/DDBJ whole genome shotgun (WGS) entry which is preliminary data.</text>
</comment>
<dbReference type="EMBL" id="JAVDYG010000001">
    <property type="protein sequence ID" value="MDR7363330.1"/>
    <property type="molecule type" value="Genomic_DNA"/>
</dbReference>
<comment type="similarity">
    <text evidence="1">Belongs to the universal stress protein A family.</text>
</comment>
<dbReference type="PRINTS" id="PR01438">
    <property type="entry name" value="UNVRSLSTRESS"/>
</dbReference>
<keyword evidence="2" id="KW-0547">Nucleotide-binding</keyword>
<feature type="domain" description="UspA" evidence="4">
    <location>
        <begin position="146"/>
        <end position="282"/>
    </location>
</feature>
<reference evidence="5 6" key="1">
    <citation type="submission" date="2023-07" db="EMBL/GenBank/DDBJ databases">
        <title>Sequencing the genomes of 1000 actinobacteria strains.</title>
        <authorList>
            <person name="Klenk H.-P."/>
        </authorList>
    </citation>
    <scope>NUCLEOTIDE SEQUENCE [LARGE SCALE GENOMIC DNA]</scope>
    <source>
        <strain evidence="5 6">DSM 19426</strain>
    </source>
</reference>
<dbReference type="InterPro" id="IPR006016">
    <property type="entry name" value="UspA"/>
</dbReference>
<dbReference type="PANTHER" id="PTHR46268:SF27">
    <property type="entry name" value="UNIVERSAL STRESS PROTEIN RV2623"/>
    <property type="match status" value="1"/>
</dbReference>
<dbReference type="SUPFAM" id="SSF52402">
    <property type="entry name" value="Adenine nucleotide alpha hydrolases-like"/>
    <property type="match status" value="2"/>
</dbReference>
<evidence type="ECO:0000313" key="6">
    <source>
        <dbReference type="Proteomes" id="UP001183648"/>
    </source>
</evidence>
<evidence type="ECO:0000256" key="1">
    <source>
        <dbReference type="ARBA" id="ARBA00008791"/>
    </source>
</evidence>
<name>A0ABU2BY52_9ACTN</name>
<organism evidence="5 6">
    <name type="scientific">Nocardioides marmoribigeumensis</name>
    <dbReference type="NCBI Taxonomy" id="433649"/>
    <lineage>
        <taxon>Bacteria</taxon>
        <taxon>Bacillati</taxon>
        <taxon>Actinomycetota</taxon>
        <taxon>Actinomycetes</taxon>
        <taxon>Propionibacteriales</taxon>
        <taxon>Nocardioidaceae</taxon>
        <taxon>Nocardioides</taxon>
    </lineage>
</organism>
<dbReference type="PANTHER" id="PTHR46268">
    <property type="entry name" value="STRESS RESPONSE PROTEIN NHAX"/>
    <property type="match status" value="1"/>
</dbReference>
<dbReference type="RefSeq" id="WP_310303618.1">
    <property type="nucleotide sequence ID" value="NZ_BAAAPS010000003.1"/>
</dbReference>
<dbReference type="Proteomes" id="UP001183648">
    <property type="component" value="Unassembled WGS sequence"/>
</dbReference>
<evidence type="ECO:0000256" key="3">
    <source>
        <dbReference type="ARBA" id="ARBA00022840"/>
    </source>
</evidence>
<keyword evidence="3" id="KW-0067">ATP-binding</keyword>
<feature type="domain" description="UspA" evidence="4">
    <location>
        <begin position="6"/>
        <end position="138"/>
    </location>
</feature>
<dbReference type="Pfam" id="PF00582">
    <property type="entry name" value="Usp"/>
    <property type="match status" value="2"/>
</dbReference>
<sequence>MRSTSRKIVVGYDGSDLADLALRWAVDTAALRHDPVEVLVAAALPSTLAAWTPVDSSYLDGMRQVLDAAEKRVSDLGYAEAEARLVESDAVTLLTDATADAAAVVVGATGHGRLAGGLIGSVSRHLATYATGPVVVVRPQASKHATRVVVGVDAGPSSVAALRYALERADLMGVPLTVVNAFDADLPHGGELALPSRMRVDSADADRALSEALAGVEEDFPDVEVTRETVPLRAERVLVDASESASLVVVGARGRNVFARMLLGSVSQHVLQHAHCPVAIVR</sequence>
<dbReference type="InterPro" id="IPR014729">
    <property type="entry name" value="Rossmann-like_a/b/a_fold"/>
</dbReference>
<protein>
    <submittedName>
        <fullName evidence="5">Nucleotide-binding universal stress UspA family protein</fullName>
    </submittedName>
</protein>
<evidence type="ECO:0000259" key="4">
    <source>
        <dbReference type="Pfam" id="PF00582"/>
    </source>
</evidence>
<gene>
    <name evidence="5" type="ORF">J2S63_002883</name>
</gene>
<evidence type="ECO:0000256" key="2">
    <source>
        <dbReference type="ARBA" id="ARBA00022741"/>
    </source>
</evidence>
<keyword evidence="6" id="KW-1185">Reference proteome</keyword>